<gene>
    <name evidence="16" type="ORF">C7378_3416</name>
</gene>
<dbReference type="GO" id="GO:0044539">
    <property type="term" value="P:long-chain fatty acid import into cell"/>
    <property type="evidence" value="ECO:0007669"/>
    <property type="project" value="TreeGrafter"/>
</dbReference>
<proteinExistence type="inferred from homology"/>
<organism evidence="16 17">
    <name type="scientific">Acidipila rosea</name>
    <dbReference type="NCBI Taxonomy" id="768535"/>
    <lineage>
        <taxon>Bacteria</taxon>
        <taxon>Pseudomonadati</taxon>
        <taxon>Acidobacteriota</taxon>
        <taxon>Terriglobia</taxon>
        <taxon>Terriglobales</taxon>
        <taxon>Acidobacteriaceae</taxon>
        <taxon>Acidipila</taxon>
    </lineage>
</organism>
<evidence type="ECO:0000256" key="9">
    <source>
        <dbReference type="ARBA" id="ARBA00022989"/>
    </source>
</evidence>
<dbReference type="InterPro" id="IPR020845">
    <property type="entry name" value="AMP-binding_CS"/>
</dbReference>
<keyword evidence="8" id="KW-0067">ATP-binding</keyword>
<dbReference type="InterPro" id="IPR045851">
    <property type="entry name" value="AMP-bd_C_sf"/>
</dbReference>
<evidence type="ECO:0000313" key="17">
    <source>
        <dbReference type="Proteomes" id="UP000295210"/>
    </source>
</evidence>
<dbReference type="AlphaFoldDB" id="A0A4R1KXW2"/>
<keyword evidence="7" id="KW-0547">Nucleotide-binding</keyword>
<keyword evidence="3" id="KW-0813">Transport</keyword>
<comment type="subcellular location">
    <subcellularLocation>
        <location evidence="1">Cell membrane</location>
        <topology evidence="1">Multi-pass membrane protein</topology>
    </subcellularLocation>
    <subcellularLocation>
        <location evidence="13">Peroxisome membrane</location>
    </subcellularLocation>
</comment>
<evidence type="ECO:0000256" key="7">
    <source>
        <dbReference type="ARBA" id="ARBA00022741"/>
    </source>
</evidence>
<dbReference type="GO" id="GO:0005524">
    <property type="term" value="F:ATP binding"/>
    <property type="evidence" value="ECO:0007669"/>
    <property type="project" value="UniProtKB-KW"/>
</dbReference>
<evidence type="ECO:0000256" key="8">
    <source>
        <dbReference type="ARBA" id="ARBA00022840"/>
    </source>
</evidence>
<dbReference type="GO" id="GO:0004467">
    <property type="term" value="F:long-chain fatty acid-CoA ligase activity"/>
    <property type="evidence" value="ECO:0007669"/>
    <property type="project" value="TreeGrafter"/>
</dbReference>
<dbReference type="Pfam" id="PF00501">
    <property type="entry name" value="AMP-binding"/>
    <property type="match status" value="1"/>
</dbReference>
<dbReference type="InterPro" id="IPR042099">
    <property type="entry name" value="ANL_N_sf"/>
</dbReference>
<evidence type="ECO:0000259" key="14">
    <source>
        <dbReference type="Pfam" id="PF00501"/>
    </source>
</evidence>
<dbReference type="NCBIfam" id="NF006134">
    <property type="entry name" value="PRK08279.1"/>
    <property type="match status" value="1"/>
</dbReference>
<evidence type="ECO:0000313" key="16">
    <source>
        <dbReference type="EMBL" id="TCK70258.1"/>
    </source>
</evidence>
<dbReference type="PROSITE" id="PS00455">
    <property type="entry name" value="AMP_BINDING"/>
    <property type="match status" value="1"/>
</dbReference>
<keyword evidence="11" id="KW-0472">Membrane</keyword>
<dbReference type="GO" id="GO:0005886">
    <property type="term" value="C:plasma membrane"/>
    <property type="evidence" value="ECO:0007669"/>
    <property type="project" value="UniProtKB-SubCell"/>
</dbReference>
<feature type="domain" description="AMP-binding enzyme C-terminal" evidence="15">
    <location>
        <begin position="480"/>
        <end position="554"/>
    </location>
</feature>
<comment type="caution">
    <text evidence="16">The sequence shown here is derived from an EMBL/GenBank/DDBJ whole genome shotgun (WGS) entry which is preliminary data.</text>
</comment>
<keyword evidence="12" id="KW-0576">Peroxisome</keyword>
<dbReference type="GO" id="GO:0005324">
    <property type="term" value="F:long-chain fatty acid transmembrane transporter activity"/>
    <property type="evidence" value="ECO:0007669"/>
    <property type="project" value="TreeGrafter"/>
</dbReference>
<dbReference type="Proteomes" id="UP000295210">
    <property type="component" value="Unassembled WGS sequence"/>
</dbReference>
<sequence length="602" mass="67046">MSQTVTKEAAYSAGSVNKAWLRALERTATIHRAPDRLMSIVIDELAADFPSAPALLSDRESFSYQDLATRQNQYARWALSKGLGKGEVVCLLMPNRPEYLAIWLGLTSIGGVVVLLNTNLAGPSLSHCINVTGPKHLIVAAELRKQLNTAIPYLSEVPMIWTHGAYDETSQRIDLEIDLQDGCRLSTHEHRSTTIKDLALYVMTSGTTGLPKAAKISHARIVQWGQWFAGMMCIHPGDRIYNCLPMYHSIGGVLVPCASLAGGGSVVIREKFSASHFWSDVIRWDCTMFQYIGEFCRYLIHATTDSDASPHRVRMACGNGMAAEVWNEFQDKFRIPQVLEFYASTEGGVSLFNIEGKRGSIGRIPPYLAHRFSTELIVLDIEKRTPVRNEYGFCVRCPPNEIGEAIGKIVDGPSALGTRYEGYTDKQASDEKVLHDVFEAGDSWVRTGDLMRIDEKGFFYFVDRVGESFRWKGENVSTLEVSEAICRFAGVKYAAVYGVAIPATDGRAGMAALVTENELDLSSLRTHLVTHLPAYARPMFLRFCDGIEVTRTFKYSKRALVAQGYAPYATNDDIYFDDLQSGRYTKLDVSLYNRIQTGDIRL</sequence>
<dbReference type="PANTHER" id="PTHR43107">
    <property type="entry name" value="LONG-CHAIN FATTY ACID TRANSPORT PROTEIN"/>
    <property type="match status" value="1"/>
</dbReference>
<evidence type="ECO:0000256" key="3">
    <source>
        <dbReference type="ARBA" id="ARBA00022448"/>
    </source>
</evidence>
<keyword evidence="17" id="KW-1185">Reference proteome</keyword>
<dbReference type="Pfam" id="PF13193">
    <property type="entry name" value="AMP-binding_C"/>
    <property type="match status" value="1"/>
</dbReference>
<dbReference type="InterPro" id="IPR025110">
    <property type="entry name" value="AMP-bd_C"/>
</dbReference>
<keyword evidence="4" id="KW-1003">Cell membrane</keyword>
<keyword evidence="9" id="KW-1133">Transmembrane helix</keyword>
<comment type="similarity">
    <text evidence="2">Belongs to the ATP-dependent AMP-binding enzyme family.</text>
</comment>
<reference evidence="16 17" key="1">
    <citation type="submission" date="2019-03" db="EMBL/GenBank/DDBJ databases">
        <title>Genomic Encyclopedia of Type Strains, Phase IV (KMG-IV): sequencing the most valuable type-strain genomes for metagenomic binning, comparative biology and taxonomic classification.</title>
        <authorList>
            <person name="Goeker M."/>
        </authorList>
    </citation>
    <scope>NUCLEOTIDE SEQUENCE [LARGE SCALE GENOMIC DNA]</scope>
    <source>
        <strain evidence="16 17">DSM 103428</strain>
    </source>
</reference>
<keyword evidence="6" id="KW-0812">Transmembrane</keyword>
<evidence type="ECO:0000256" key="12">
    <source>
        <dbReference type="ARBA" id="ARBA00023140"/>
    </source>
</evidence>
<keyword evidence="10" id="KW-0445">Lipid transport</keyword>
<dbReference type="OrthoDB" id="9778383at2"/>
<feature type="domain" description="AMP-dependent synthetase/ligase" evidence="14">
    <location>
        <begin position="44"/>
        <end position="387"/>
    </location>
</feature>
<dbReference type="SUPFAM" id="SSF56801">
    <property type="entry name" value="Acetyl-CoA synthetase-like"/>
    <property type="match status" value="1"/>
</dbReference>
<keyword evidence="5" id="KW-0436">Ligase</keyword>
<evidence type="ECO:0000256" key="13">
    <source>
        <dbReference type="ARBA" id="ARBA00046271"/>
    </source>
</evidence>
<evidence type="ECO:0000256" key="4">
    <source>
        <dbReference type="ARBA" id="ARBA00022475"/>
    </source>
</evidence>
<dbReference type="InterPro" id="IPR000873">
    <property type="entry name" value="AMP-dep_synth/lig_dom"/>
</dbReference>
<evidence type="ECO:0000256" key="5">
    <source>
        <dbReference type="ARBA" id="ARBA00022598"/>
    </source>
</evidence>
<evidence type="ECO:0000256" key="6">
    <source>
        <dbReference type="ARBA" id="ARBA00022692"/>
    </source>
</evidence>
<evidence type="ECO:0000256" key="10">
    <source>
        <dbReference type="ARBA" id="ARBA00023055"/>
    </source>
</evidence>
<dbReference type="Gene3D" id="3.30.300.30">
    <property type="match status" value="1"/>
</dbReference>
<dbReference type="EMBL" id="SMGK01000007">
    <property type="protein sequence ID" value="TCK70258.1"/>
    <property type="molecule type" value="Genomic_DNA"/>
</dbReference>
<protein>
    <submittedName>
        <fullName evidence="16">Fatty-acyl-CoA synthase</fullName>
    </submittedName>
</protein>
<dbReference type="PANTHER" id="PTHR43107:SF15">
    <property type="entry name" value="FATTY ACID TRANSPORT PROTEIN 3, ISOFORM A"/>
    <property type="match status" value="1"/>
</dbReference>
<name>A0A4R1KXW2_9BACT</name>
<dbReference type="Gene3D" id="3.40.50.12780">
    <property type="entry name" value="N-terminal domain of ligase-like"/>
    <property type="match status" value="1"/>
</dbReference>
<evidence type="ECO:0000256" key="2">
    <source>
        <dbReference type="ARBA" id="ARBA00006432"/>
    </source>
</evidence>
<accession>A0A4R1KXW2</accession>
<dbReference type="RefSeq" id="WP_131999261.1">
    <property type="nucleotide sequence ID" value="NZ_SMGK01000007.1"/>
</dbReference>
<evidence type="ECO:0000256" key="11">
    <source>
        <dbReference type="ARBA" id="ARBA00023136"/>
    </source>
</evidence>
<evidence type="ECO:0000259" key="15">
    <source>
        <dbReference type="Pfam" id="PF13193"/>
    </source>
</evidence>
<evidence type="ECO:0000256" key="1">
    <source>
        <dbReference type="ARBA" id="ARBA00004651"/>
    </source>
</evidence>
<dbReference type="FunFam" id="3.40.50.12780:FF:000019">
    <property type="entry name" value="Long-chain fatty acid transporter"/>
    <property type="match status" value="1"/>
</dbReference>